<reference evidence="1 2" key="1">
    <citation type="submission" date="2015-12" db="EMBL/GenBank/DDBJ databases">
        <title>Genome sequence of Streptomyces sp. G25.</title>
        <authorList>
            <person name="Poehlein A."/>
            <person name="Roettig A."/>
            <person name="Hiessl S."/>
            <person name="Hauschild P."/>
            <person name="Schauer J."/>
            <person name="Madkour M.H."/>
            <person name="Al-Ansari A.M."/>
            <person name="Almakishah N.H."/>
            <person name="Steinbuechel A."/>
            <person name="Daniel R."/>
        </authorList>
    </citation>
    <scope>NUCLEOTIDE SEQUENCE [LARGE SCALE GENOMIC DNA]</scope>
    <source>
        <strain evidence="2">G25(2015)</strain>
    </source>
</reference>
<evidence type="ECO:0000313" key="1">
    <source>
        <dbReference type="EMBL" id="OAH13512.1"/>
    </source>
</evidence>
<keyword evidence="2" id="KW-1185">Reference proteome</keyword>
<organism evidence="1 2">
    <name type="scientific">Streptomyces jeddahensis</name>
    <dbReference type="NCBI Taxonomy" id="1716141"/>
    <lineage>
        <taxon>Bacteria</taxon>
        <taxon>Bacillati</taxon>
        <taxon>Actinomycetota</taxon>
        <taxon>Actinomycetes</taxon>
        <taxon>Kitasatosporales</taxon>
        <taxon>Streptomycetaceae</taxon>
        <taxon>Streptomyces</taxon>
    </lineage>
</organism>
<comment type="caution">
    <text evidence="1">The sequence shown here is derived from an EMBL/GenBank/DDBJ whole genome shotgun (WGS) entry which is preliminary data.</text>
</comment>
<accession>A0A177HR68</accession>
<dbReference type="Proteomes" id="UP000077381">
    <property type="component" value="Unassembled WGS sequence"/>
</dbReference>
<dbReference type="Pfam" id="PF12294">
    <property type="entry name" value="DUF3626"/>
    <property type="match status" value="1"/>
</dbReference>
<dbReference type="STRING" id="1716141.STSP_31900"/>
<evidence type="ECO:0000313" key="2">
    <source>
        <dbReference type="Proteomes" id="UP000077381"/>
    </source>
</evidence>
<name>A0A177HR68_9ACTN</name>
<dbReference type="InterPro" id="IPR022074">
    <property type="entry name" value="DUF3626"/>
</dbReference>
<dbReference type="RefSeq" id="WP_067277651.1">
    <property type="nucleotide sequence ID" value="NZ_LOHS01000076.1"/>
</dbReference>
<dbReference type="PATRIC" id="fig|1716141.3.peg.3354"/>
<sequence>MRGLTAAQAAALHHVRAAGRARHATAVARIAAAIGAETTASAATISAEATASAATIGWESTPSATAVSPPVSPATHVQHLVEQLTSLIREHARVTLNFHPDRLLADGRTVAESLCSDGRYRSQYETGLSNGSRTAYTGGDRDGWEERLFGGAYHAPGVTAGERPRYGGLNLMKHPDGACPRYGSCHVRLRPAVHARATYCFGDSHVGPDDIGTIDAFAPVLAGLCETARDTGRILGVTGADPVAVLHELPEPIRPVRNGRALDEYIEVQVHGPVDLHRNAEALVLDPSFRGTRTGALLVATAARHGLTVEWHEGFRLRAQDLDDEFRGPVMRPLALRICAEFAGPDGLLDAQVLGRAAASVVTDPQEWAEWGTQDEVLQYVKQLWHCLVQFGEPDHRPAPPGGWSAKK</sequence>
<protein>
    <recommendedName>
        <fullName evidence="3">DUF3626 domain-containing protein</fullName>
    </recommendedName>
</protein>
<dbReference type="AlphaFoldDB" id="A0A177HR68"/>
<gene>
    <name evidence="1" type="ORF">STSP_31900</name>
</gene>
<dbReference type="EMBL" id="LOHS01000076">
    <property type="protein sequence ID" value="OAH13512.1"/>
    <property type="molecule type" value="Genomic_DNA"/>
</dbReference>
<evidence type="ECO:0008006" key="3">
    <source>
        <dbReference type="Google" id="ProtNLM"/>
    </source>
</evidence>
<proteinExistence type="predicted"/>